<name>A0A5M8PFB5_9LECA</name>
<gene>
    <name evidence="4" type="ORF">FRX48_08362</name>
</gene>
<proteinExistence type="predicted"/>
<dbReference type="Pfam" id="PF16335">
    <property type="entry name" value="GtaA_6_Hairpin"/>
    <property type="match status" value="3"/>
</dbReference>
<dbReference type="Pfam" id="PF17168">
    <property type="entry name" value="DUF5127"/>
    <property type="match status" value="1"/>
</dbReference>
<dbReference type="AlphaFoldDB" id="A0A5M8PFB5"/>
<evidence type="ECO:0000259" key="2">
    <source>
        <dbReference type="Pfam" id="PF16335"/>
    </source>
</evidence>
<feature type="domain" description="Glutaminase A N-terminal" evidence="3">
    <location>
        <begin position="132"/>
        <end position="356"/>
    </location>
</feature>
<dbReference type="InterPro" id="IPR033433">
    <property type="entry name" value="GtaA_N"/>
</dbReference>
<evidence type="ECO:0000256" key="1">
    <source>
        <dbReference type="SAM" id="SignalP"/>
    </source>
</evidence>
<dbReference type="OrthoDB" id="431715at2759"/>
<accession>A0A5M8PFB5</accession>
<feature type="chain" id="PRO_5024391493" evidence="1">
    <location>
        <begin position="23"/>
        <end position="824"/>
    </location>
</feature>
<dbReference type="InterPro" id="IPR032514">
    <property type="entry name" value="GtaA_central"/>
</dbReference>
<dbReference type="PANTHER" id="PTHR31987">
    <property type="entry name" value="GLUTAMINASE A-RELATED"/>
    <property type="match status" value="1"/>
</dbReference>
<comment type="caution">
    <text evidence="4">The sequence shown here is derived from an EMBL/GenBank/DDBJ whole genome shotgun (WGS) entry which is preliminary data.</text>
</comment>
<evidence type="ECO:0000313" key="4">
    <source>
        <dbReference type="EMBL" id="KAA6408011.1"/>
    </source>
</evidence>
<evidence type="ECO:0000313" key="5">
    <source>
        <dbReference type="Proteomes" id="UP000324767"/>
    </source>
</evidence>
<reference evidence="4 5" key="1">
    <citation type="submission" date="2019-09" db="EMBL/GenBank/DDBJ databases">
        <title>The hologenome of the rock-dwelling lichen Lasallia pustulata.</title>
        <authorList>
            <person name="Greshake Tzovaras B."/>
            <person name="Segers F."/>
            <person name="Bicker A."/>
            <person name="Dal Grande F."/>
            <person name="Otte J."/>
            <person name="Hankeln T."/>
            <person name="Schmitt I."/>
            <person name="Ebersberger I."/>
        </authorList>
    </citation>
    <scope>NUCLEOTIDE SEQUENCE [LARGE SCALE GENOMIC DNA]</scope>
    <source>
        <strain evidence="4">A1-1</strain>
    </source>
</reference>
<feature type="domain" description="Glutaminase A central" evidence="2">
    <location>
        <begin position="364"/>
        <end position="486"/>
    </location>
</feature>
<feature type="signal peptide" evidence="1">
    <location>
        <begin position="1"/>
        <end position="22"/>
    </location>
</feature>
<dbReference type="InterPro" id="IPR052743">
    <property type="entry name" value="Glutaminase_GtaA"/>
</dbReference>
<feature type="domain" description="Glutaminase A central" evidence="2">
    <location>
        <begin position="543"/>
        <end position="664"/>
    </location>
</feature>
<sequence length="824" mass="91480">MRGYLTTAAALASALLSSTCEASRLTPPVLPLIVRNPYLSTWLSDAREPPWSRWPMFWTGQEVGFSILAAVPEADFVYPLLGRAQDSLLPAHLNDGYNVSFPTYLGAQYDASTTNLTYLIPAPARSAKSTKPLELTLSFLSPITPTSTLRQSIPASYVSVHVEGSFNVDVYIDVNGHWVSGDRGSPIVWEMCETELGESGKGLKTWKVKRQTEQLLTEYADRSEWGTLHFTAPSDVRHEGGTSALLRQRFSRTGTLQNAVDEDFRSIMDEEPVFAFAKSFNLSYPHAAPSSRRDSVLFTIAHVQDPVVQYAAARGLTFMKPLWQSWFGSVEKLLSFHYLDFNNAAKLAGNYSAQLAEDAYESGSHDYVDIVALSARQAMGATTFSGTPDNPILFLKEISSNGNFQTVDVIFPSFPFFLYTNPRWLAYLLEPLIEHMLSGQYPNRYTMHDLGTHFPNATGHADGNDEYMPVEECGDILIMGLALINSLKYDTQTSAGSIWSSLGSDSFESNSEVSAFALYGLESREGIDGLDNSWGGSTKGLKQAQKWVEKTYSLWKQWTGYLVDFALEPHTQLSTDDFAGWLALQTNLALKGIIGIKAMSKIAEVMDNKEDAKYYRNISETYITKWEEFAISRDGTHAKLAYNWYGSWTTLYNLYADSLLCFHLEESTLPLPTLVSDGPQKPLKPGHGSKGGFVPHHIYKIESDWYHNVRQKYGLPLDSRHLYTKTDWEFFAAAVASKDVRGEILDSVALWVNETCTDRPFTDLHMTEGEGGFPGPNFFARPVVGGHFAFLTLGRACGGSAVEGLAFLEKGRAGQEVGVENGEL</sequence>
<dbReference type="EMBL" id="VXIT01000015">
    <property type="protein sequence ID" value="KAA6408011.1"/>
    <property type="molecule type" value="Genomic_DNA"/>
</dbReference>
<organism evidence="4 5">
    <name type="scientific">Lasallia pustulata</name>
    <dbReference type="NCBI Taxonomy" id="136370"/>
    <lineage>
        <taxon>Eukaryota</taxon>
        <taxon>Fungi</taxon>
        <taxon>Dikarya</taxon>
        <taxon>Ascomycota</taxon>
        <taxon>Pezizomycotina</taxon>
        <taxon>Lecanoromycetes</taxon>
        <taxon>OSLEUM clade</taxon>
        <taxon>Umbilicariomycetidae</taxon>
        <taxon>Umbilicariales</taxon>
        <taxon>Umbilicariaceae</taxon>
        <taxon>Lasallia</taxon>
    </lineage>
</organism>
<protein>
    <submittedName>
        <fullName evidence="4">Glutaminase A</fullName>
    </submittedName>
</protein>
<keyword evidence="1" id="KW-0732">Signal</keyword>
<dbReference type="Proteomes" id="UP000324767">
    <property type="component" value="Unassembled WGS sequence"/>
</dbReference>
<feature type="domain" description="Glutaminase A central" evidence="2">
    <location>
        <begin position="692"/>
        <end position="791"/>
    </location>
</feature>
<evidence type="ECO:0000259" key="3">
    <source>
        <dbReference type="Pfam" id="PF17168"/>
    </source>
</evidence>
<dbReference type="PANTHER" id="PTHR31987:SF12">
    <property type="entry name" value="PUTATIVE (AFU_ORTHOLOGUE AFUA_3G10910)-RELATED"/>
    <property type="match status" value="1"/>
</dbReference>